<dbReference type="InterPro" id="IPR025227">
    <property type="entry name" value="DUF4169"/>
</dbReference>
<evidence type="ECO:0000313" key="2">
    <source>
        <dbReference type="Proteomes" id="UP000234752"/>
    </source>
</evidence>
<name>A0A2K9N8J1_9PROT</name>
<evidence type="ECO:0000313" key="1">
    <source>
        <dbReference type="EMBL" id="AUN29458.1"/>
    </source>
</evidence>
<dbReference type="Pfam" id="PF13770">
    <property type="entry name" value="DUF4169"/>
    <property type="match status" value="1"/>
</dbReference>
<sequence length="57" mass="6645">MGEIVNLNRARKAKAKADREVQAVENRVKFGQTKAEKEKRRAEEEAARRRLEGHRVE</sequence>
<reference evidence="1 2" key="1">
    <citation type="submission" date="2017-12" db="EMBL/GenBank/DDBJ databases">
        <title>Genomes of bacteria within cyanobacterial aggregates.</title>
        <authorList>
            <person name="Cai H."/>
        </authorList>
    </citation>
    <scope>NUCLEOTIDE SEQUENCE [LARGE SCALE GENOMIC DNA]</scope>
    <source>
        <strain evidence="1 2">TH16</strain>
    </source>
</reference>
<keyword evidence="2" id="KW-1185">Reference proteome</keyword>
<gene>
    <name evidence="1" type="ORF">C0V82_03825</name>
</gene>
<protein>
    <submittedName>
        <fullName evidence="1">DUF4169 domain-containing protein</fullName>
    </submittedName>
</protein>
<dbReference type="AlphaFoldDB" id="A0A2K9N8J1"/>
<proteinExistence type="predicted"/>
<dbReference type="EMBL" id="CP025611">
    <property type="protein sequence ID" value="AUN29458.1"/>
    <property type="molecule type" value="Genomic_DNA"/>
</dbReference>
<dbReference type="KEGG" id="ncb:C0V82_03825"/>
<dbReference type="Proteomes" id="UP000234752">
    <property type="component" value="Chromosome eg_1"/>
</dbReference>
<accession>A0A2K9N8J1</accession>
<dbReference type="RefSeq" id="WP_102111188.1">
    <property type="nucleotide sequence ID" value="NZ_BMGN01000004.1"/>
</dbReference>
<organism evidence="1 2">
    <name type="scientific">Niveispirillum cyanobacteriorum</name>
    <dbReference type="NCBI Taxonomy" id="1612173"/>
    <lineage>
        <taxon>Bacteria</taxon>
        <taxon>Pseudomonadati</taxon>
        <taxon>Pseudomonadota</taxon>
        <taxon>Alphaproteobacteria</taxon>
        <taxon>Rhodospirillales</taxon>
        <taxon>Azospirillaceae</taxon>
        <taxon>Niveispirillum</taxon>
    </lineage>
</organism>